<organism evidence="7 8">
    <name type="scientific">Microbacterium azadirachtae</name>
    <dbReference type="NCBI Taxonomy" id="582680"/>
    <lineage>
        <taxon>Bacteria</taxon>
        <taxon>Bacillati</taxon>
        <taxon>Actinomycetota</taxon>
        <taxon>Actinomycetes</taxon>
        <taxon>Micrococcales</taxon>
        <taxon>Microbacteriaceae</taxon>
        <taxon>Microbacterium</taxon>
    </lineage>
</organism>
<accession>A0A0F0LW01</accession>
<evidence type="ECO:0000256" key="3">
    <source>
        <dbReference type="ARBA" id="ARBA00022989"/>
    </source>
</evidence>
<feature type="transmembrane region" description="Helical" evidence="5">
    <location>
        <begin position="47"/>
        <end position="68"/>
    </location>
</feature>
<name>A0A0F0LW01_9MICO</name>
<evidence type="ECO:0000256" key="4">
    <source>
        <dbReference type="ARBA" id="ARBA00023136"/>
    </source>
</evidence>
<dbReference type="PATRIC" id="fig|582680.6.peg.174"/>
<feature type="transmembrane region" description="Helical" evidence="5">
    <location>
        <begin position="80"/>
        <end position="100"/>
    </location>
</feature>
<gene>
    <name evidence="7" type="ORF">RS86_00171</name>
</gene>
<dbReference type="STRING" id="582680.RS86_00171"/>
<comment type="caution">
    <text evidence="7">The sequence shown here is derived from an EMBL/GenBank/DDBJ whole genome shotgun (WGS) entry which is preliminary data.</text>
</comment>
<comment type="subcellular location">
    <subcellularLocation>
        <location evidence="1">Membrane</location>
        <topology evidence="1">Multi-pass membrane protein</topology>
    </subcellularLocation>
</comment>
<dbReference type="PANTHER" id="PTHR38480">
    <property type="entry name" value="SLR0254 PROTEIN"/>
    <property type="match status" value="1"/>
</dbReference>
<feature type="domain" description="RDD" evidence="6">
    <location>
        <begin position="39"/>
        <end position="166"/>
    </location>
</feature>
<evidence type="ECO:0000313" key="7">
    <source>
        <dbReference type="EMBL" id="KJL36864.1"/>
    </source>
</evidence>
<feature type="transmembrane region" description="Helical" evidence="5">
    <location>
        <begin position="133"/>
        <end position="153"/>
    </location>
</feature>
<sequence>MSDASASNAVGAAHSIAALDSDDEVLSGEAVAIEVQPVGLFFRTLGALIDAVLSWAVFLGYIAVRYWMLGAFGDHALDGILSVLALVTAFVIVPCTIETLTHGRSLGKLAVGGRIVRIDGGAAGFRHALIRSLIGVFETYLTFGAVAFLTAAFTARSQRLGDLVAGTYSQKVRTPRLAARVLMMPQGLESWAAIADVARMPDRLARRISQYLDSSPQLLPAARARIAHELLTEASAYISPLPAAPPEAVLVAATVLRRERERRALALADARVQRLSGVDVGV</sequence>
<protein>
    <submittedName>
        <fullName evidence="7">RDD family protein</fullName>
    </submittedName>
</protein>
<dbReference type="Pfam" id="PF06271">
    <property type="entry name" value="RDD"/>
    <property type="match status" value="1"/>
</dbReference>
<reference evidence="7 8" key="1">
    <citation type="submission" date="2015-02" db="EMBL/GenBank/DDBJ databases">
        <title>Draft genome sequences of ten Microbacterium spp. with emphasis on heavy metal contaminated environments.</title>
        <authorList>
            <person name="Corretto E."/>
        </authorList>
    </citation>
    <scope>NUCLEOTIDE SEQUENCE [LARGE SCALE GENOMIC DNA]</scope>
    <source>
        <strain evidence="7 8">ARN176</strain>
    </source>
</reference>
<evidence type="ECO:0000256" key="2">
    <source>
        <dbReference type="ARBA" id="ARBA00022692"/>
    </source>
</evidence>
<dbReference type="InterPro" id="IPR010432">
    <property type="entry name" value="RDD"/>
</dbReference>
<evidence type="ECO:0000256" key="5">
    <source>
        <dbReference type="SAM" id="Phobius"/>
    </source>
</evidence>
<evidence type="ECO:0000256" key="1">
    <source>
        <dbReference type="ARBA" id="ARBA00004141"/>
    </source>
</evidence>
<evidence type="ECO:0000259" key="6">
    <source>
        <dbReference type="Pfam" id="PF06271"/>
    </source>
</evidence>
<dbReference type="GO" id="GO:0016020">
    <property type="term" value="C:membrane"/>
    <property type="evidence" value="ECO:0007669"/>
    <property type="project" value="UniProtKB-SubCell"/>
</dbReference>
<dbReference type="Proteomes" id="UP000033740">
    <property type="component" value="Unassembled WGS sequence"/>
</dbReference>
<keyword evidence="4 5" id="KW-0472">Membrane</keyword>
<keyword evidence="2 5" id="KW-0812">Transmembrane</keyword>
<dbReference type="PANTHER" id="PTHR38480:SF1">
    <property type="entry name" value="SLR0254 PROTEIN"/>
    <property type="match status" value="1"/>
</dbReference>
<keyword evidence="3 5" id="KW-1133">Transmembrane helix</keyword>
<dbReference type="EMBL" id="JYIX01000016">
    <property type="protein sequence ID" value="KJL36864.1"/>
    <property type="molecule type" value="Genomic_DNA"/>
</dbReference>
<keyword evidence="8" id="KW-1185">Reference proteome</keyword>
<proteinExistence type="predicted"/>
<dbReference type="RefSeq" id="WP_082076463.1">
    <property type="nucleotide sequence ID" value="NZ_JYIX01000016.1"/>
</dbReference>
<dbReference type="AlphaFoldDB" id="A0A0F0LW01"/>
<evidence type="ECO:0000313" key="8">
    <source>
        <dbReference type="Proteomes" id="UP000033740"/>
    </source>
</evidence>